<evidence type="ECO:0000256" key="4">
    <source>
        <dbReference type="ARBA" id="ARBA00023163"/>
    </source>
</evidence>
<keyword evidence="3" id="KW-0238">DNA-binding</keyword>
<dbReference type="CDD" id="cd12148">
    <property type="entry name" value="fungal_TF_MHR"/>
    <property type="match status" value="1"/>
</dbReference>
<evidence type="ECO:0000313" key="7">
    <source>
        <dbReference type="EMBL" id="KAH7118576.1"/>
    </source>
</evidence>
<gene>
    <name evidence="7" type="ORF">B0J13DRAFT_458030</name>
</gene>
<dbReference type="GO" id="GO:0005634">
    <property type="term" value="C:nucleus"/>
    <property type="evidence" value="ECO:0007669"/>
    <property type="project" value="UniProtKB-SubCell"/>
</dbReference>
<evidence type="ECO:0000256" key="5">
    <source>
        <dbReference type="ARBA" id="ARBA00023242"/>
    </source>
</evidence>
<comment type="subcellular location">
    <subcellularLocation>
        <location evidence="1">Nucleus</location>
    </subcellularLocation>
</comment>
<evidence type="ECO:0008006" key="9">
    <source>
        <dbReference type="Google" id="ProtNLM"/>
    </source>
</evidence>
<feature type="region of interest" description="Disordered" evidence="6">
    <location>
        <begin position="1"/>
        <end position="53"/>
    </location>
</feature>
<accession>A0A9P9IFA8</accession>
<dbReference type="PANTHER" id="PTHR31845">
    <property type="entry name" value="FINGER DOMAIN PROTEIN, PUTATIVE-RELATED"/>
    <property type="match status" value="1"/>
</dbReference>
<evidence type="ECO:0000256" key="2">
    <source>
        <dbReference type="ARBA" id="ARBA00023015"/>
    </source>
</evidence>
<evidence type="ECO:0000313" key="8">
    <source>
        <dbReference type="Proteomes" id="UP000717696"/>
    </source>
</evidence>
<keyword evidence="5" id="KW-0539">Nucleus</keyword>
<feature type="compositionally biased region" description="Polar residues" evidence="6">
    <location>
        <begin position="34"/>
        <end position="44"/>
    </location>
</feature>
<name>A0A9P9IFA8_9HYPO</name>
<dbReference type="PANTHER" id="PTHR31845:SF17">
    <property type="entry name" value="ZN(II)2CYS6 TRANSCRIPTION FACTOR (EUROFUNG)"/>
    <property type="match status" value="1"/>
</dbReference>
<comment type="caution">
    <text evidence="7">The sequence shown here is derived from an EMBL/GenBank/DDBJ whole genome shotgun (WGS) entry which is preliminary data.</text>
</comment>
<dbReference type="AlphaFoldDB" id="A0A9P9IFA8"/>
<evidence type="ECO:0000256" key="6">
    <source>
        <dbReference type="SAM" id="MobiDB-lite"/>
    </source>
</evidence>
<proteinExistence type="predicted"/>
<sequence>MSKRTWDDANPGDSGTGATDASLSSSKPEDHCETPTQPSQSPDGPNSFEYDGAPVPPISKKIKACVSCRKRKSDRFPKAVVRDLEHVHGALKNILTALGLQDIPPLRCLSAYDEVSLSSTSKRKSTNNHELPSLTEEIYRPIIDHIPKAMPEDDALAHVPIHSLYTLTNLSALRPPEDSETTRGAQVIDDFISRGSIYLSDAESIFALCRDRLDPYMYDIGCRYKTLEDLRKNSPILCAAILAVAALNSDKADGIYKVCKAEFRRLMEKSMFERSIDRDYLRAMCLASYWLSDISWVVSGYAIRRAAELPNSYWKGIRGHSEEAADYARLWHALYICDHHLATLYRRPSIIQGNSKDQGWGDFLGSAFPNTQDKGLMGLVALVGISRSVQEQFGHDNNEPVRQMHVNHLSSFSRQLDQWSDEWIKEIPGSYPEKRSFPRKATMLYYNFAQVHLYSRVFQGLSSNEPVPTYLFEYALKTIAAATAMIEGIIIDQEFGTDLMGMPSYMYSMTAFACMCLVKAAIKFGGTLVEMGRVYGLITSLVHQFRSRPVSSWHLAGPTAIGLERMLEMINAVALEQTYPLLNGIFTEPGIDDAENIDALGQALDTNGTGLDLNVDFLFKEASLGSPSAFELDMGIPNIERFGT</sequence>
<protein>
    <recommendedName>
        <fullName evidence="9">Transcription factor domain-containing protein</fullName>
    </recommendedName>
</protein>
<dbReference type="Proteomes" id="UP000717696">
    <property type="component" value="Unassembled WGS sequence"/>
</dbReference>
<keyword evidence="2" id="KW-0805">Transcription regulation</keyword>
<keyword evidence="8" id="KW-1185">Reference proteome</keyword>
<dbReference type="OrthoDB" id="1925334at2759"/>
<keyword evidence="4" id="KW-0804">Transcription</keyword>
<reference evidence="7" key="1">
    <citation type="journal article" date="2021" name="Nat. Commun.">
        <title>Genetic determinants of endophytism in the Arabidopsis root mycobiome.</title>
        <authorList>
            <person name="Mesny F."/>
            <person name="Miyauchi S."/>
            <person name="Thiergart T."/>
            <person name="Pickel B."/>
            <person name="Atanasova L."/>
            <person name="Karlsson M."/>
            <person name="Huettel B."/>
            <person name="Barry K.W."/>
            <person name="Haridas S."/>
            <person name="Chen C."/>
            <person name="Bauer D."/>
            <person name="Andreopoulos W."/>
            <person name="Pangilinan J."/>
            <person name="LaButti K."/>
            <person name="Riley R."/>
            <person name="Lipzen A."/>
            <person name="Clum A."/>
            <person name="Drula E."/>
            <person name="Henrissat B."/>
            <person name="Kohler A."/>
            <person name="Grigoriev I.V."/>
            <person name="Martin F.M."/>
            <person name="Hacquard S."/>
        </authorList>
    </citation>
    <scope>NUCLEOTIDE SEQUENCE</scope>
    <source>
        <strain evidence="7">MPI-CAGE-AT-0021</strain>
    </source>
</reference>
<evidence type="ECO:0000256" key="1">
    <source>
        <dbReference type="ARBA" id="ARBA00004123"/>
    </source>
</evidence>
<dbReference type="EMBL" id="JAGMUU010000031">
    <property type="protein sequence ID" value="KAH7118576.1"/>
    <property type="molecule type" value="Genomic_DNA"/>
</dbReference>
<dbReference type="GO" id="GO:0000976">
    <property type="term" value="F:transcription cis-regulatory region binding"/>
    <property type="evidence" value="ECO:0007669"/>
    <property type="project" value="TreeGrafter"/>
</dbReference>
<organism evidence="7 8">
    <name type="scientific">Dactylonectria estremocensis</name>
    <dbReference type="NCBI Taxonomy" id="1079267"/>
    <lineage>
        <taxon>Eukaryota</taxon>
        <taxon>Fungi</taxon>
        <taxon>Dikarya</taxon>
        <taxon>Ascomycota</taxon>
        <taxon>Pezizomycotina</taxon>
        <taxon>Sordariomycetes</taxon>
        <taxon>Hypocreomycetidae</taxon>
        <taxon>Hypocreales</taxon>
        <taxon>Nectriaceae</taxon>
        <taxon>Dactylonectria</taxon>
    </lineage>
</organism>
<feature type="compositionally biased region" description="Polar residues" evidence="6">
    <location>
        <begin position="16"/>
        <end position="26"/>
    </location>
</feature>
<dbReference type="GO" id="GO:0000981">
    <property type="term" value="F:DNA-binding transcription factor activity, RNA polymerase II-specific"/>
    <property type="evidence" value="ECO:0007669"/>
    <property type="project" value="TreeGrafter"/>
</dbReference>
<evidence type="ECO:0000256" key="3">
    <source>
        <dbReference type="ARBA" id="ARBA00023125"/>
    </source>
</evidence>
<dbReference type="InterPro" id="IPR051089">
    <property type="entry name" value="prtT"/>
</dbReference>